<protein>
    <submittedName>
        <fullName evidence="2">Uncharacterized protein</fullName>
    </submittedName>
</protein>
<gene>
    <name evidence="2" type="ORF">B0A55_08728</name>
</gene>
<dbReference type="AlphaFoldDB" id="A0A4U0WZU6"/>
<feature type="region of interest" description="Disordered" evidence="1">
    <location>
        <begin position="183"/>
        <end position="211"/>
    </location>
</feature>
<evidence type="ECO:0000256" key="1">
    <source>
        <dbReference type="SAM" id="MobiDB-lite"/>
    </source>
</evidence>
<name>A0A4U0WZU6_9PEZI</name>
<dbReference type="PANTHER" id="PTHR39614">
    <property type="entry name" value="INTEGRAL MEMBRANE PROTEIN"/>
    <property type="match status" value="1"/>
</dbReference>
<accession>A0A4U0WZU6</accession>
<feature type="region of interest" description="Disordered" evidence="1">
    <location>
        <begin position="105"/>
        <end position="129"/>
    </location>
</feature>
<keyword evidence="3" id="KW-1185">Reference proteome</keyword>
<evidence type="ECO:0000313" key="3">
    <source>
        <dbReference type="Proteomes" id="UP000309340"/>
    </source>
</evidence>
<dbReference type="EMBL" id="NAJQ01000484">
    <property type="protein sequence ID" value="TKA68827.1"/>
    <property type="molecule type" value="Genomic_DNA"/>
</dbReference>
<evidence type="ECO:0000313" key="2">
    <source>
        <dbReference type="EMBL" id="TKA68827.1"/>
    </source>
</evidence>
<organism evidence="2 3">
    <name type="scientific">Friedmanniomyces simplex</name>
    <dbReference type="NCBI Taxonomy" id="329884"/>
    <lineage>
        <taxon>Eukaryota</taxon>
        <taxon>Fungi</taxon>
        <taxon>Dikarya</taxon>
        <taxon>Ascomycota</taxon>
        <taxon>Pezizomycotina</taxon>
        <taxon>Dothideomycetes</taxon>
        <taxon>Dothideomycetidae</taxon>
        <taxon>Mycosphaerellales</taxon>
        <taxon>Teratosphaeriaceae</taxon>
        <taxon>Friedmanniomyces</taxon>
    </lineage>
</organism>
<comment type="caution">
    <text evidence="2">The sequence shown here is derived from an EMBL/GenBank/DDBJ whole genome shotgun (WGS) entry which is preliminary data.</text>
</comment>
<sequence length="211" mass="22621">MIGRAIVALPTFYVSRNTVNLSSKITVITLFGLRLPNIAFMTIAATSYRSIEQTATGHTDSVTTAAIWSQVLLGYSLSSASFPCIRSFLTAFLADSKYRIHGTSTGGSYNHGSHSQSARQTNTQRSAKVTSVIGAGPNAQHLPDETGSVASDASQRMMIERSVEIQVAVESANASDIARQEGRAAFPYQGGQQGDVSRREPRVASRYQSGQ</sequence>
<proteinExistence type="predicted"/>
<dbReference type="Proteomes" id="UP000309340">
    <property type="component" value="Unassembled WGS sequence"/>
</dbReference>
<dbReference type="PANTHER" id="PTHR39614:SF2">
    <property type="entry name" value="INTEGRAL MEMBRANE PROTEIN"/>
    <property type="match status" value="1"/>
</dbReference>
<dbReference type="OrthoDB" id="3918601at2759"/>
<reference evidence="2 3" key="1">
    <citation type="submission" date="2017-03" db="EMBL/GenBank/DDBJ databases">
        <title>Genomes of endolithic fungi from Antarctica.</title>
        <authorList>
            <person name="Coleine C."/>
            <person name="Masonjones S."/>
            <person name="Stajich J.E."/>
        </authorList>
    </citation>
    <scope>NUCLEOTIDE SEQUENCE [LARGE SCALE GENOMIC DNA]</scope>
    <source>
        <strain evidence="2 3">CCFEE 5184</strain>
    </source>
</reference>